<dbReference type="Gene3D" id="3.40.50.2300">
    <property type="match status" value="2"/>
</dbReference>
<dbReference type="EMBL" id="LGCK01000002">
    <property type="protein sequence ID" value="KPL74800.1"/>
    <property type="molecule type" value="Genomic_DNA"/>
</dbReference>
<evidence type="ECO:0000313" key="5">
    <source>
        <dbReference type="EMBL" id="KPL74800.1"/>
    </source>
</evidence>
<name>A0A0P6Y027_9CHLR</name>
<dbReference type="STRING" id="229920.ADM99_01430"/>
<dbReference type="AlphaFoldDB" id="A0A0P6Y027"/>
<comment type="caution">
    <text evidence="5">The sequence shown here is derived from an EMBL/GenBank/DDBJ whole genome shotgun (WGS) entry which is preliminary data.</text>
</comment>
<accession>A0A0P6Y027</accession>
<evidence type="ECO:0000256" key="2">
    <source>
        <dbReference type="SAM" id="MobiDB-lite"/>
    </source>
</evidence>
<gene>
    <name evidence="5" type="ORF">ADM99_01430</name>
</gene>
<dbReference type="GO" id="GO:0005886">
    <property type="term" value="C:plasma membrane"/>
    <property type="evidence" value="ECO:0007669"/>
    <property type="project" value="InterPro"/>
</dbReference>
<organism evidence="5 6">
    <name type="scientific">Leptolinea tardivitalis</name>
    <dbReference type="NCBI Taxonomy" id="229920"/>
    <lineage>
        <taxon>Bacteria</taxon>
        <taxon>Bacillati</taxon>
        <taxon>Chloroflexota</taxon>
        <taxon>Anaerolineae</taxon>
        <taxon>Anaerolineales</taxon>
        <taxon>Anaerolineaceae</taxon>
        <taxon>Leptolinea</taxon>
    </lineage>
</organism>
<dbReference type="PANTHER" id="PTHR43208">
    <property type="entry name" value="ABC TRANSPORTER SUBSTRATE-BINDING PROTEIN"/>
    <property type="match status" value="1"/>
</dbReference>
<feature type="region of interest" description="Disordered" evidence="2">
    <location>
        <begin position="29"/>
        <end position="64"/>
    </location>
</feature>
<feature type="signal peptide" evidence="3">
    <location>
        <begin position="1"/>
        <end position="26"/>
    </location>
</feature>
<sequence length="439" mass="47665">MKKNVIWRTIVVFMLASMLVSACAPAATPAPTAEPAKPAEPTKAAEPAAAEPTKAPEPTKAEAAAPTAAGEFTFGIVMVGPYNDHGWSEASYLAGQYVEKMVPGTKMIYIDKVNSADRPGTTGDQLAEELVSKGAKLIVFNSDDFKDASVEFKKNNPTIPVLHISGDLAWKDGKNYKEMEGYSNLMSQMEYGEMIGGCAAALTTQTGKIGYVGPLINDETRRFANATYLGAKHCWETYAKKDPKDLKMKVTWIGFWFNIPGVTADPSTVSDDFLNSGHDVLISALDTMEALVQTKKAVDGGKKAWAVAYDYKDACNEAPDVCLGVRYFNWGPGYVKAVKAVMDGSFKSYWEWAAPDWKDINNPDTSAMGFNKGKGLSEENAKNLDAFIGELAGGLNLWTGPIKWQDGTDFLKDGEKATDQQIWYQPQLLEGIEGLSVAP</sequence>
<dbReference type="PANTHER" id="PTHR43208:SF1">
    <property type="entry name" value="ABC TRANSPORTER SUBSTRATE-BINDING PROTEIN"/>
    <property type="match status" value="1"/>
</dbReference>
<protein>
    <recommendedName>
        <fullName evidence="4">ABC transporter substrate-binding protein PnrA-like domain-containing protein</fullName>
    </recommendedName>
</protein>
<dbReference type="PROSITE" id="PS51257">
    <property type="entry name" value="PROKAR_LIPOPROTEIN"/>
    <property type="match status" value="1"/>
</dbReference>
<dbReference type="RefSeq" id="WP_201776013.1">
    <property type="nucleotide sequence ID" value="NZ_BBYA01000014.1"/>
</dbReference>
<feature type="chain" id="PRO_5006133298" description="ABC transporter substrate-binding protein PnrA-like domain-containing protein" evidence="3">
    <location>
        <begin position="27"/>
        <end position="439"/>
    </location>
</feature>
<keyword evidence="1 3" id="KW-0732">Signal</keyword>
<dbReference type="PATRIC" id="fig|229920.5.peg.3100"/>
<dbReference type="Pfam" id="PF02608">
    <property type="entry name" value="Bmp"/>
    <property type="match status" value="1"/>
</dbReference>
<dbReference type="InterPro" id="IPR003760">
    <property type="entry name" value="PnrA-like"/>
</dbReference>
<reference evidence="5 6" key="1">
    <citation type="submission" date="2015-07" db="EMBL/GenBank/DDBJ databases">
        <title>Genome sequence of Leptolinea tardivitalis DSM 16556.</title>
        <authorList>
            <person name="Hemp J."/>
            <person name="Ward L.M."/>
            <person name="Pace L.A."/>
            <person name="Fischer W.W."/>
        </authorList>
    </citation>
    <scope>NUCLEOTIDE SEQUENCE [LARGE SCALE GENOMIC DNA]</scope>
    <source>
        <strain evidence="5 6">YMTK-2</strain>
    </source>
</reference>
<evidence type="ECO:0000313" key="6">
    <source>
        <dbReference type="Proteomes" id="UP000050430"/>
    </source>
</evidence>
<feature type="domain" description="ABC transporter substrate-binding protein PnrA-like" evidence="4">
    <location>
        <begin position="75"/>
        <end position="346"/>
    </location>
</feature>
<evidence type="ECO:0000256" key="3">
    <source>
        <dbReference type="SAM" id="SignalP"/>
    </source>
</evidence>
<evidence type="ECO:0000259" key="4">
    <source>
        <dbReference type="Pfam" id="PF02608"/>
    </source>
</evidence>
<dbReference type="Proteomes" id="UP000050430">
    <property type="component" value="Unassembled WGS sequence"/>
</dbReference>
<dbReference type="InterPro" id="IPR052910">
    <property type="entry name" value="ABC-Purine-Binding"/>
</dbReference>
<proteinExistence type="predicted"/>
<evidence type="ECO:0000256" key="1">
    <source>
        <dbReference type="ARBA" id="ARBA00022729"/>
    </source>
</evidence>
<keyword evidence="6" id="KW-1185">Reference proteome</keyword>